<sequence>MQFVPEYWLFIRNLSKGLAKRAATAENQLQRWSQLLDVQRSLAAAVTAASDRLRQLDANPSTRRKAVDTRHALQELQSEVAGLEDTRDELLEHADFVVTLLKPHSKEAAEETDRSVKELVEAYENLEQNQSAAFSARERLKSCYVTPERKLSQFTRKLVFPARMPQTTAGPGDVRDDMCLTIAAATREPRTGPARCFREATTILRRPSLSRGYKLYCRGKCGVPISGDEMSHRRTRISVEQELPQGA</sequence>
<keyword evidence="2" id="KW-1185">Reference proteome</keyword>
<dbReference type="EMBL" id="CM046110">
    <property type="protein sequence ID" value="KAI8422814.1"/>
    <property type="molecule type" value="Genomic_DNA"/>
</dbReference>
<reference evidence="1 2" key="1">
    <citation type="journal article" date="2022" name="Genome Biol. Evol.">
        <title>The Spruce Budworm Genome: Reconstructing the Evolutionary History of Antifreeze Proteins.</title>
        <authorList>
            <person name="Beliveau C."/>
            <person name="Gagne P."/>
            <person name="Picq S."/>
            <person name="Vernygora O."/>
            <person name="Keeling C.I."/>
            <person name="Pinkney K."/>
            <person name="Doucet D."/>
            <person name="Wen F."/>
            <person name="Johnston J.S."/>
            <person name="Maaroufi H."/>
            <person name="Boyle B."/>
            <person name="Laroche J."/>
            <person name="Dewar K."/>
            <person name="Juretic N."/>
            <person name="Blackburn G."/>
            <person name="Nisole A."/>
            <person name="Brunet B."/>
            <person name="Brandao M."/>
            <person name="Lumley L."/>
            <person name="Duan J."/>
            <person name="Quan G."/>
            <person name="Lucarotti C.J."/>
            <person name="Roe A.D."/>
            <person name="Sperling F.A.H."/>
            <person name="Levesque R.C."/>
            <person name="Cusson M."/>
        </authorList>
    </citation>
    <scope>NUCLEOTIDE SEQUENCE [LARGE SCALE GENOMIC DNA]</scope>
    <source>
        <strain evidence="1">Glfc:IPQL:Cfum</strain>
    </source>
</reference>
<accession>A0ACC0JFH8</accession>
<comment type="caution">
    <text evidence="1">The sequence shown here is derived from an EMBL/GenBank/DDBJ whole genome shotgun (WGS) entry which is preliminary data.</text>
</comment>
<gene>
    <name evidence="1" type="ORF">MSG28_006559</name>
</gene>
<evidence type="ECO:0000313" key="2">
    <source>
        <dbReference type="Proteomes" id="UP001064048"/>
    </source>
</evidence>
<protein>
    <submittedName>
        <fullName evidence="1">Uncharacterized protein</fullName>
    </submittedName>
</protein>
<organism evidence="1 2">
    <name type="scientific">Choristoneura fumiferana</name>
    <name type="common">Spruce budworm moth</name>
    <name type="synonym">Archips fumiferana</name>
    <dbReference type="NCBI Taxonomy" id="7141"/>
    <lineage>
        <taxon>Eukaryota</taxon>
        <taxon>Metazoa</taxon>
        <taxon>Ecdysozoa</taxon>
        <taxon>Arthropoda</taxon>
        <taxon>Hexapoda</taxon>
        <taxon>Insecta</taxon>
        <taxon>Pterygota</taxon>
        <taxon>Neoptera</taxon>
        <taxon>Endopterygota</taxon>
        <taxon>Lepidoptera</taxon>
        <taxon>Glossata</taxon>
        <taxon>Ditrysia</taxon>
        <taxon>Tortricoidea</taxon>
        <taxon>Tortricidae</taxon>
        <taxon>Tortricinae</taxon>
        <taxon>Choristoneura</taxon>
    </lineage>
</organism>
<name>A0ACC0JFH8_CHOFU</name>
<evidence type="ECO:0000313" key="1">
    <source>
        <dbReference type="EMBL" id="KAI8422814.1"/>
    </source>
</evidence>
<proteinExistence type="predicted"/>
<dbReference type="Proteomes" id="UP001064048">
    <property type="component" value="Chromosome 10"/>
</dbReference>